<dbReference type="Proteomes" id="UP000542776">
    <property type="component" value="Unassembled WGS sequence"/>
</dbReference>
<dbReference type="EMBL" id="JACIEK010000001">
    <property type="protein sequence ID" value="MBB3996529.1"/>
    <property type="molecule type" value="Genomic_DNA"/>
</dbReference>
<organism evidence="1 2">
    <name type="scientific">Aureimonas pseudogalii</name>
    <dbReference type="NCBI Taxonomy" id="1744844"/>
    <lineage>
        <taxon>Bacteria</taxon>
        <taxon>Pseudomonadati</taxon>
        <taxon>Pseudomonadota</taxon>
        <taxon>Alphaproteobacteria</taxon>
        <taxon>Hyphomicrobiales</taxon>
        <taxon>Aurantimonadaceae</taxon>
        <taxon>Aureimonas</taxon>
    </lineage>
</organism>
<evidence type="ECO:0000313" key="1">
    <source>
        <dbReference type="EMBL" id="MBB3996529.1"/>
    </source>
</evidence>
<evidence type="ECO:0000313" key="2">
    <source>
        <dbReference type="Proteomes" id="UP000542776"/>
    </source>
</evidence>
<accession>A0A7W6H426</accession>
<comment type="caution">
    <text evidence="1">The sequence shown here is derived from an EMBL/GenBank/DDBJ whole genome shotgun (WGS) entry which is preliminary data.</text>
</comment>
<sequence length="39" mass="4436">MIRGIIKALFVGWVTKKFAERSARRNGTVAANSYPDRRV</sequence>
<proteinExistence type="predicted"/>
<keyword evidence="2" id="KW-1185">Reference proteome</keyword>
<name>A0A7W6H426_9HYPH</name>
<gene>
    <name evidence="1" type="ORF">GGR04_000350</name>
</gene>
<protein>
    <submittedName>
        <fullName evidence="1">Uncharacterized protein</fullName>
    </submittedName>
</protein>
<reference evidence="1 2" key="1">
    <citation type="submission" date="2020-08" db="EMBL/GenBank/DDBJ databases">
        <title>Genomic Encyclopedia of Type Strains, Phase IV (KMG-IV): sequencing the most valuable type-strain genomes for metagenomic binning, comparative biology and taxonomic classification.</title>
        <authorList>
            <person name="Goeker M."/>
        </authorList>
    </citation>
    <scope>NUCLEOTIDE SEQUENCE [LARGE SCALE GENOMIC DNA]</scope>
    <source>
        <strain evidence="1 2">DSM 102238</strain>
    </source>
</reference>
<dbReference type="AlphaFoldDB" id="A0A7W6H426"/>